<dbReference type="PANTHER" id="PTHR12304">
    <property type="entry name" value="INOSINE-URIDINE PREFERRING NUCLEOSIDE HYDROLASE"/>
    <property type="match status" value="1"/>
</dbReference>
<keyword evidence="1 4" id="KW-0378">Hydrolase</keyword>
<dbReference type="EMBL" id="JAUHLN010000002">
    <property type="protein sequence ID" value="MDN4073032.1"/>
    <property type="molecule type" value="Genomic_DNA"/>
</dbReference>
<dbReference type="Proteomes" id="UP001168694">
    <property type="component" value="Unassembled WGS sequence"/>
</dbReference>
<name>A0ABT8E539_9BACL</name>
<dbReference type="GO" id="GO:0016798">
    <property type="term" value="F:hydrolase activity, acting on glycosyl bonds"/>
    <property type="evidence" value="ECO:0007669"/>
    <property type="project" value="UniProtKB-KW"/>
</dbReference>
<proteinExistence type="predicted"/>
<dbReference type="SUPFAM" id="SSF53590">
    <property type="entry name" value="Nucleoside hydrolase"/>
    <property type="match status" value="1"/>
</dbReference>
<reference evidence="4" key="1">
    <citation type="submission" date="2023-06" db="EMBL/GenBank/DDBJ databases">
        <title>Draft Genome Sequences of Representative Paenibacillus Polymyxa, Bacillus cereus, Fictibacillus sp., and Brevibacillus agri Strains Isolated from Amazonian Dark Earth.</title>
        <authorList>
            <person name="Pellegrinetti T.A."/>
            <person name="Cunha I.C.M."/>
            <person name="Chaves M.G."/>
            <person name="Freitas A.S."/>
            <person name="Silva A.V.R."/>
            <person name="Tsai S.M."/>
            <person name="Mendes L.W."/>
        </authorList>
    </citation>
    <scope>NUCLEOTIDE SEQUENCE</scope>
    <source>
        <strain evidence="4">CENA-BCM004</strain>
    </source>
</reference>
<comment type="caution">
    <text evidence="4">The sequence shown here is derived from an EMBL/GenBank/DDBJ whole genome shotgun (WGS) entry which is preliminary data.</text>
</comment>
<sequence>MKYVLLFSDPGIDDALAIIYALLHPQIEIVGIVTGYGNVSAEQATDNAAYLLQLAGRSDIPVIDGAQGPFSGELVTFYPEIHGPEGLGPIRPPENIPGNHKPFQEIFSIIKRYKNHLTIVDVGRSTSLAIAFLLDGEQSMKSVREIYVMGGAFNFPGNVTAVAEANFHGDPVASDLVLENGSNITILPLNVTNFSIVTPEIIDRITQQQTNPFSFLIKPIFDYYFNAYKKLVPGINGAPLHDVLTLFAVIAPEQFEYLLRRVRVEFSLLSRGRTVADFRAKPTEEPKETLDRIVIGFNYQAFIQDFIRTLTTKFPVSN</sequence>
<organism evidence="4 5">
    <name type="scientific">Fictibacillus terranigra</name>
    <dbReference type="NCBI Taxonomy" id="3058424"/>
    <lineage>
        <taxon>Bacteria</taxon>
        <taxon>Bacillati</taxon>
        <taxon>Bacillota</taxon>
        <taxon>Bacilli</taxon>
        <taxon>Bacillales</taxon>
        <taxon>Fictibacillaceae</taxon>
        <taxon>Fictibacillus</taxon>
    </lineage>
</organism>
<dbReference type="InterPro" id="IPR036452">
    <property type="entry name" value="Ribo_hydro-like"/>
</dbReference>
<dbReference type="Gene3D" id="3.90.245.10">
    <property type="entry name" value="Ribonucleoside hydrolase-like"/>
    <property type="match status" value="1"/>
</dbReference>
<evidence type="ECO:0000313" key="5">
    <source>
        <dbReference type="Proteomes" id="UP001168694"/>
    </source>
</evidence>
<keyword evidence="2 4" id="KW-0326">Glycosidase</keyword>
<keyword evidence="5" id="KW-1185">Reference proteome</keyword>
<accession>A0ABT8E539</accession>
<dbReference type="Pfam" id="PF01156">
    <property type="entry name" value="IU_nuc_hydro"/>
    <property type="match status" value="1"/>
</dbReference>
<dbReference type="PANTHER" id="PTHR12304:SF4">
    <property type="entry name" value="URIDINE NUCLEOSIDASE"/>
    <property type="match status" value="1"/>
</dbReference>
<dbReference type="EC" id="3.2.2.-" evidence="4"/>
<dbReference type="InterPro" id="IPR023186">
    <property type="entry name" value="IUNH"/>
</dbReference>
<dbReference type="CDD" id="cd00455">
    <property type="entry name" value="nuc_hydro"/>
    <property type="match status" value="1"/>
</dbReference>
<dbReference type="InterPro" id="IPR001910">
    <property type="entry name" value="Inosine/uridine_hydrolase_dom"/>
</dbReference>
<gene>
    <name evidence="4" type="ORF">QYF49_08370</name>
</gene>
<protein>
    <submittedName>
        <fullName evidence="4">Nucleoside hydrolase</fullName>
        <ecNumber evidence="4">3.2.2.-</ecNumber>
    </submittedName>
</protein>
<feature type="domain" description="Inosine/uridine-preferring nucleoside hydrolase" evidence="3">
    <location>
        <begin position="4"/>
        <end position="303"/>
    </location>
</feature>
<evidence type="ECO:0000259" key="3">
    <source>
        <dbReference type="Pfam" id="PF01156"/>
    </source>
</evidence>
<evidence type="ECO:0000256" key="2">
    <source>
        <dbReference type="ARBA" id="ARBA00023295"/>
    </source>
</evidence>
<evidence type="ECO:0000313" key="4">
    <source>
        <dbReference type="EMBL" id="MDN4073032.1"/>
    </source>
</evidence>
<evidence type="ECO:0000256" key="1">
    <source>
        <dbReference type="ARBA" id="ARBA00022801"/>
    </source>
</evidence>